<evidence type="ECO:0008006" key="5">
    <source>
        <dbReference type="Google" id="ProtNLM"/>
    </source>
</evidence>
<gene>
    <name evidence="3" type="ORF">FHL15_009030</name>
</gene>
<dbReference type="GO" id="GO:0019441">
    <property type="term" value="P:L-tryptophan catabolic process to kynurenine"/>
    <property type="evidence" value="ECO:0007669"/>
    <property type="project" value="InterPro"/>
</dbReference>
<dbReference type="Gene3D" id="3.50.30.50">
    <property type="entry name" value="Putative cyclase"/>
    <property type="match status" value="1"/>
</dbReference>
<dbReference type="EMBL" id="VFLP01000059">
    <property type="protein sequence ID" value="TRX90111.1"/>
    <property type="molecule type" value="Genomic_DNA"/>
</dbReference>
<dbReference type="InterPro" id="IPR007325">
    <property type="entry name" value="KFase/CYL"/>
</dbReference>
<evidence type="ECO:0000313" key="4">
    <source>
        <dbReference type="Proteomes" id="UP000319160"/>
    </source>
</evidence>
<feature type="region of interest" description="Disordered" evidence="2">
    <location>
        <begin position="127"/>
        <end position="152"/>
    </location>
</feature>
<dbReference type="PANTHER" id="PTHR34861">
    <property type="match status" value="1"/>
</dbReference>
<comment type="caution">
    <text evidence="3">The sequence shown here is derived from an EMBL/GenBank/DDBJ whole genome shotgun (WGS) entry which is preliminary data.</text>
</comment>
<comment type="similarity">
    <text evidence="1">Belongs to the Cyclase 1 superfamily.</text>
</comment>
<dbReference type="GO" id="GO:0004061">
    <property type="term" value="F:arylformamidase activity"/>
    <property type="evidence" value="ECO:0007669"/>
    <property type="project" value="InterPro"/>
</dbReference>
<dbReference type="AlphaFoldDB" id="A0A553HQ80"/>
<protein>
    <recommendedName>
        <fullName evidence="5">Cyclase</fullName>
    </recommendedName>
</protein>
<accession>A0A553HQ80</accession>
<proteinExistence type="inferred from homology"/>
<organism evidence="3 4">
    <name type="scientific">Xylaria flabelliformis</name>
    <dbReference type="NCBI Taxonomy" id="2512241"/>
    <lineage>
        <taxon>Eukaryota</taxon>
        <taxon>Fungi</taxon>
        <taxon>Dikarya</taxon>
        <taxon>Ascomycota</taxon>
        <taxon>Pezizomycotina</taxon>
        <taxon>Sordariomycetes</taxon>
        <taxon>Xylariomycetidae</taxon>
        <taxon>Xylariales</taxon>
        <taxon>Xylariaceae</taxon>
        <taxon>Xylaria</taxon>
    </lineage>
</organism>
<dbReference type="SUPFAM" id="SSF102198">
    <property type="entry name" value="Putative cyclase"/>
    <property type="match status" value="1"/>
</dbReference>
<evidence type="ECO:0000256" key="2">
    <source>
        <dbReference type="SAM" id="MobiDB-lite"/>
    </source>
</evidence>
<dbReference type="OrthoDB" id="5396at2759"/>
<dbReference type="InterPro" id="IPR037175">
    <property type="entry name" value="KFase_sf"/>
</dbReference>
<sequence length="340" mass="37751">MARFTVPDYDDLPAVEGMPHGCAWGIFDRDGKKDVFGCLNFLDPATVREAYKELTEGVSVSLNWPLDAILEPSFSRKALVHKVIRSEDQLDGARGFDDELEFNTQASSQWDSLVHYKHQATACGYNGDKSTVEELQRPSRQQRDPKPPTLDHWHLRGGLVGRGVLLDYFAYSEAKGAKYSCFKERRISVQELEEVAKFQGTEFKQGDIVLIRMGVTAELDNANGESQAALIRSGTYIGLEGTEESARWFWNKRFAAVASDNIALEAIPPLKADGSLGNLSELPLHQYLLSFFGMHIGELWDLEALSQKCKAFGRYSFVLTSVPLNVPGGIASPPNALALF</sequence>
<dbReference type="Proteomes" id="UP000319160">
    <property type="component" value="Unassembled WGS sequence"/>
</dbReference>
<evidence type="ECO:0000313" key="3">
    <source>
        <dbReference type="EMBL" id="TRX90111.1"/>
    </source>
</evidence>
<keyword evidence="4" id="KW-1185">Reference proteome</keyword>
<dbReference type="PANTHER" id="PTHR34861:SF10">
    <property type="entry name" value="CYCLASE"/>
    <property type="match status" value="1"/>
</dbReference>
<evidence type="ECO:0000256" key="1">
    <source>
        <dbReference type="ARBA" id="ARBA00007865"/>
    </source>
</evidence>
<name>A0A553HQ80_9PEZI</name>
<reference evidence="4" key="1">
    <citation type="submission" date="2019-06" db="EMBL/GenBank/DDBJ databases">
        <title>Draft genome sequence of the griseofulvin-producing fungus Xylaria cubensis strain G536.</title>
        <authorList>
            <person name="Mead M.E."/>
            <person name="Raja H.A."/>
            <person name="Steenwyk J.L."/>
            <person name="Knowles S.L."/>
            <person name="Oberlies N.H."/>
            <person name="Rokas A."/>
        </authorList>
    </citation>
    <scope>NUCLEOTIDE SEQUENCE [LARGE SCALE GENOMIC DNA]</scope>
    <source>
        <strain evidence="4">G536</strain>
    </source>
</reference>
<feature type="compositionally biased region" description="Basic and acidic residues" evidence="2">
    <location>
        <begin position="130"/>
        <end position="152"/>
    </location>
</feature>
<dbReference type="Pfam" id="PF04199">
    <property type="entry name" value="Cyclase"/>
    <property type="match status" value="1"/>
</dbReference>